<proteinExistence type="predicted"/>
<sequence length="501" mass="53482">MVEPPTREQLWTFAAEYHAFPSSDELDAYRTIIEEWTADVDRLEECAEEYAVTPETERAATRDDVDTRRADDPANAFVRRFRIGGNDGPLAGYEVGIKDNLAIGGVEMTCGSSAFEGYTPSRDAVVVERVLDSGATVTGTLNLEAMAFSGSGELSDFGPVPNPYDDDYLAGGSSSGCAAAVVEGLVDVGIGTDQSGSVRVPASWSGCVGLKPTFGLVPYTGGVSLEPTVDHVGPLANSVADCALVLDAVAGAHSSDSRQSNPPSVRVTDGYSNDGPLTIGVLEEGFGFEPGDEAVDERVRSVLAELDRCGHDVESVSVPLHEDGYAVYNGVVLEAFAALVRDEGVGYYRRGSYDAEFAEYFGAVRRARMGAFPSAMVLTLAFGRYLATEHRGRYHALAQRLRRELSAQYEAVLADVDVLAMPTTPQTAHERRPGASLAERIARSTKMFQNTAPFNLTGHPAVSVPCGFVDGLPVGLMVVGDRFADATVLRAARAIETLRDE</sequence>
<dbReference type="RefSeq" id="WP_250138743.1">
    <property type="nucleotide sequence ID" value="NZ_JALIQP010000001.1"/>
</dbReference>
<dbReference type="PANTHER" id="PTHR11895">
    <property type="entry name" value="TRANSAMIDASE"/>
    <property type="match status" value="1"/>
</dbReference>
<dbReference type="Pfam" id="PF01425">
    <property type="entry name" value="Amidase"/>
    <property type="match status" value="1"/>
</dbReference>
<dbReference type="InterPro" id="IPR023631">
    <property type="entry name" value="Amidase_dom"/>
</dbReference>
<organism evidence="2 3">
    <name type="scientific">Halosolutus amylolyticus</name>
    <dbReference type="NCBI Taxonomy" id="2932267"/>
    <lineage>
        <taxon>Archaea</taxon>
        <taxon>Methanobacteriati</taxon>
        <taxon>Methanobacteriota</taxon>
        <taxon>Stenosarchaea group</taxon>
        <taxon>Halobacteria</taxon>
        <taxon>Halobacteriales</taxon>
        <taxon>Natrialbaceae</taxon>
        <taxon>Halosolutus</taxon>
    </lineage>
</organism>
<dbReference type="AlphaFoldDB" id="A0ABD5PJ20"/>
<dbReference type="Proteomes" id="UP001595898">
    <property type="component" value="Unassembled WGS sequence"/>
</dbReference>
<evidence type="ECO:0000313" key="2">
    <source>
        <dbReference type="EMBL" id="MFC4540576.1"/>
    </source>
</evidence>
<dbReference type="EMBL" id="JBHSFA010000002">
    <property type="protein sequence ID" value="MFC4540576.1"/>
    <property type="molecule type" value="Genomic_DNA"/>
</dbReference>
<dbReference type="Gene3D" id="3.90.1300.10">
    <property type="entry name" value="Amidase signature (AS) domain"/>
    <property type="match status" value="1"/>
</dbReference>
<comment type="caution">
    <text evidence="2">The sequence shown here is derived from an EMBL/GenBank/DDBJ whole genome shotgun (WGS) entry which is preliminary data.</text>
</comment>
<dbReference type="SUPFAM" id="SSF75304">
    <property type="entry name" value="Amidase signature (AS) enzymes"/>
    <property type="match status" value="1"/>
</dbReference>
<protein>
    <submittedName>
        <fullName evidence="2">Amidase family protein</fullName>
    </submittedName>
</protein>
<evidence type="ECO:0000259" key="1">
    <source>
        <dbReference type="Pfam" id="PF01425"/>
    </source>
</evidence>
<name>A0ABD5PJ20_9EURY</name>
<reference evidence="2 3" key="1">
    <citation type="journal article" date="2019" name="Int. J. Syst. Evol. Microbiol.">
        <title>The Global Catalogue of Microorganisms (GCM) 10K type strain sequencing project: providing services to taxonomists for standard genome sequencing and annotation.</title>
        <authorList>
            <consortium name="The Broad Institute Genomics Platform"/>
            <consortium name="The Broad Institute Genome Sequencing Center for Infectious Disease"/>
            <person name="Wu L."/>
            <person name="Ma J."/>
        </authorList>
    </citation>
    <scope>NUCLEOTIDE SEQUENCE [LARGE SCALE GENOMIC DNA]</scope>
    <source>
        <strain evidence="2 3">WLHS5</strain>
    </source>
</reference>
<feature type="domain" description="Amidase" evidence="1">
    <location>
        <begin position="71"/>
        <end position="489"/>
    </location>
</feature>
<accession>A0ABD5PJ20</accession>
<evidence type="ECO:0000313" key="3">
    <source>
        <dbReference type="Proteomes" id="UP001595898"/>
    </source>
</evidence>
<gene>
    <name evidence="2" type="ORF">ACFO5R_01385</name>
</gene>
<dbReference type="InterPro" id="IPR000120">
    <property type="entry name" value="Amidase"/>
</dbReference>
<keyword evidence="3" id="KW-1185">Reference proteome</keyword>
<dbReference type="PANTHER" id="PTHR11895:SF170">
    <property type="entry name" value="AMIDASE"/>
    <property type="match status" value="1"/>
</dbReference>
<dbReference type="InterPro" id="IPR036928">
    <property type="entry name" value="AS_sf"/>
</dbReference>